<keyword evidence="3" id="KW-1185">Reference proteome</keyword>
<accession>A0A1E3P546</accession>
<dbReference type="GeneID" id="30203710"/>
<name>A0A1E3P546_WICAA</name>
<reference evidence="2 3" key="1">
    <citation type="journal article" date="2016" name="Proc. Natl. Acad. Sci. U.S.A.">
        <title>Comparative genomics of biotechnologically important yeasts.</title>
        <authorList>
            <person name="Riley R."/>
            <person name="Haridas S."/>
            <person name="Wolfe K.H."/>
            <person name="Lopes M.R."/>
            <person name="Hittinger C.T."/>
            <person name="Goeker M."/>
            <person name="Salamov A.A."/>
            <person name="Wisecaver J.H."/>
            <person name="Long T.M."/>
            <person name="Calvey C.H."/>
            <person name="Aerts A.L."/>
            <person name="Barry K.W."/>
            <person name="Choi C."/>
            <person name="Clum A."/>
            <person name="Coughlan A.Y."/>
            <person name="Deshpande S."/>
            <person name="Douglass A.P."/>
            <person name="Hanson S.J."/>
            <person name="Klenk H.-P."/>
            <person name="LaButti K.M."/>
            <person name="Lapidus A."/>
            <person name="Lindquist E.A."/>
            <person name="Lipzen A.M."/>
            <person name="Meier-Kolthoff J.P."/>
            <person name="Ohm R.A."/>
            <person name="Otillar R.P."/>
            <person name="Pangilinan J.L."/>
            <person name="Peng Y."/>
            <person name="Rokas A."/>
            <person name="Rosa C.A."/>
            <person name="Scheuner C."/>
            <person name="Sibirny A.A."/>
            <person name="Slot J.C."/>
            <person name="Stielow J.B."/>
            <person name="Sun H."/>
            <person name="Kurtzman C.P."/>
            <person name="Blackwell M."/>
            <person name="Grigoriev I.V."/>
            <person name="Jeffries T.W."/>
        </authorList>
    </citation>
    <scope>NUCLEOTIDE SEQUENCE [LARGE SCALE GENOMIC DNA]</scope>
    <source>
        <strain evidence="3">ATCC 58044 / CBS 1984 / NCYC 433 / NRRL Y-366-8</strain>
        <strain evidence="2">NRRL Y-366-8</strain>
    </source>
</reference>
<evidence type="ECO:0000313" key="1">
    <source>
        <dbReference type="EMBL" id="ODQ59445.1"/>
    </source>
</evidence>
<dbReference type="AlphaFoldDB" id="A0A1E3P546"/>
<gene>
    <name evidence="2" type="ORF">WICANDRAFT_89520</name>
    <name evidence="1" type="ORF">WICANDRAFT_94838</name>
</gene>
<proteinExistence type="predicted"/>
<sequence length="65" mass="7570">MCKVVSLCEIEVEIQHLELKLVLQCYFLESYGKNMDVVKVKILVNFVDIFETEKDFEGIQRDLGS</sequence>
<dbReference type="RefSeq" id="XP_019039752.1">
    <property type="nucleotide sequence ID" value="XM_019186186.1"/>
</dbReference>
<dbReference type="EMBL" id="KV454211">
    <property type="protein sequence ID" value="ODQ59445.1"/>
    <property type="molecule type" value="Genomic_DNA"/>
</dbReference>
<dbReference type="EMBL" id="KV454209">
    <property type="protein sequence ID" value="ODQ60545.1"/>
    <property type="molecule type" value="Genomic_DNA"/>
</dbReference>
<dbReference type="Proteomes" id="UP000094112">
    <property type="component" value="Unassembled WGS sequence"/>
</dbReference>
<dbReference type="GeneID" id="30203432"/>
<dbReference type="RefSeq" id="XP_019038652.1">
    <property type="nucleotide sequence ID" value="XM_019186464.1"/>
</dbReference>
<protein>
    <submittedName>
        <fullName evidence="2">Uncharacterized protein</fullName>
    </submittedName>
</protein>
<evidence type="ECO:0000313" key="2">
    <source>
        <dbReference type="EMBL" id="ODQ60545.1"/>
    </source>
</evidence>
<evidence type="ECO:0000313" key="3">
    <source>
        <dbReference type="Proteomes" id="UP000094112"/>
    </source>
</evidence>
<organism evidence="2 3">
    <name type="scientific">Wickerhamomyces anomalus (strain ATCC 58044 / CBS 1984 / NCYC 433 / NRRL Y-366-8)</name>
    <name type="common">Yeast</name>
    <name type="synonym">Hansenula anomala</name>
    <dbReference type="NCBI Taxonomy" id="683960"/>
    <lineage>
        <taxon>Eukaryota</taxon>
        <taxon>Fungi</taxon>
        <taxon>Dikarya</taxon>
        <taxon>Ascomycota</taxon>
        <taxon>Saccharomycotina</taxon>
        <taxon>Saccharomycetes</taxon>
        <taxon>Phaffomycetales</taxon>
        <taxon>Wickerhamomycetaceae</taxon>
        <taxon>Wickerhamomyces</taxon>
    </lineage>
</organism>